<dbReference type="GeneID" id="89942137"/>
<sequence length="221" mass="24009">MANDLPKDLPRISSPDRATSEANSSTRVHLDARSNRDRSIVARYRSPSRRPSPSRIPEQSLARQATANSLSPFYSSQSSSSQPSQNDRAPAEDVLRDLVIAVTEPGGNSSSDVLFHGIKRPHDDEVADEPLAKRDRLGEELDELAASHREASSTTVSPASPATLTWSVTVGVRTTLPVRPNTRRRRQKLVNGTESSYGDPLGNVGSMSPSDDDPEEVDGNR</sequence>
<comment type="caution">
    <text evidence="2">The sequence shown here is derived from an EMBL/GenBank/DDBJ whole genome shotgun (WGS) entry which is preliminary data.</text>
</comment>
<feature type="compositionally biased region" description="Basic and acidic residues" evidence="1">
    <location>
        <begin position="1"/>
        <end position="10"/>
    </location>
</feature>
<evidence type="ECO:0000313" key="2">
    <source>
        <dbReference type="EMBL" id="KAK4109851.1"/>
    </source>
</evidence>
<reference evidence="2" key="1">
    <citation type="journal article" date="2023" name="Mol. Phylogenet. Evol.">
        <title>Genome-scale phylogeny and comparative genomics of the fungal order Sordariales.</title>
        <authorList>
            <person name="Hensen N."/>
            <person name="Bonometti L."/>
            <person name="Westerberg I."/>
            <person name="Brannstrom I.O."/>
            <person name="Guillou S."/>
            <person name="Cros-Aarteil S."/>
            <person name="Calhoun S."/>
            <person name="Haridas S."/>
            <person name="Kuo A."/>
            <person name="Mondo S."/>
            <person name="Pangilinan J."/>
            <person name="Riley R."/>
            <person name="LaButti K."/>
            <person name="Andreopoulos B."/>
            <person name="Lipzen A."/>
            <person name="Chen C."/>
            <person name="Yan M."/>
            <person name="Daum C."/>
            <person name="Ng V."/>
            <person name="Clum A."/>
            <person name="Steindorff A."/>
            <person name="Ohm R.A."/>
            <person name="Martin F."/>
            <person name="Silar P."/>
            <person name="Natvig D.O."/>
            <person name="Lalanne C."/>
            <person name="Gautier V."/>
            <person name="Ament-Velasquez S.L."/>
            <person name="Kruys A."/>
            <person name="Hutchinson M.I."/>
            <person name="Powell A.J."/>
            <person name="Barry K."/>
            <person name="Miller A.N."/>
            <person name="Grigoriev I.V."/>
            <person name="Debuchy R."/>
            <person name="Gladieux P."/>
            <person name="Hiltunen Thoren M."/>
            <person name="Johannesson H."/>
        </authorList>
    </citation>
    <scope>NUCLEOTIDE SEQUENCE</scope>
    <source>
        <strain evidence="2">CBS 508.74</strain>
    </source>
</reference>
<feature type="compositionally biased region" description="Polar residues" evidence="1">
    <location>
        <begin position="16"/>
        <end position="27"/>
    </location>
</feature>
<dbReference type="EMBL" id="MU853353">
    <property type="protein sequence ID" value="KAK4109851.1"/>
    <property type="molecule type" value="Genomic_DNA"/>
</dbReference>
<evidence type="ECO:0000256" key="1">
    <source>
        <dbReference type="SAM" id="MobiDB-lite"/>
    </source>
</evidence>
<gene>
    <name evidence="2" type="ORF">N656DRAFT_800436</name>
</gene>
<name>A0AAN6QHP9_9PEZI</name>
<feature type="compositionally biased region" description="Basic and acidic residues" evidence="1">
    <location>
        <begin position="28"/>
        <end position="40"/>
    </location>
</feature>
<accession>A0AAN6QHP9</accession>
<organism evidence="2 3">
    <name type="scientific">Canariomyces notabilis</name>
    <dbReference type="NCBI Taxonomy" id="2074819"/>
    <lineage>
        <taxon>Eukaryota</taxon>
        <taxon>Fungi</taxon>
        <taxon>Dikarya</taxon>
        <taxon>Ascomycota</taxon>
        <taxon>Pezizomycotina</taxon>
        <taxon>Sordariomycetes</taxon>
        <taxon>Sordariomycetidae</taxon>
        <taxon>Sordariales</taxon>
        <taxon>Chaetomiaceae</taxon>
        <taxon>Canariomyces</taxon>
    </lineage>
</organism>
<dbReference type="AlphaFoldDB" id="A0AAN6QHP9"/>
<feature type="region of interest" description="Disordered" evidence="1">
    <location>
        <begin position="177"/>
        <end position="221"/>
    </location>
</feature>
<proteinExistence type="predicted"/>
<feature type="region of interest" description="Disordered" evidence="1">
    <location>
        <begin position="1"/>
        <end position="91"/>
    </location>
</feature>
<dbReference type="RefSeq" id="XP_064667421.1">
    <property type="nucleotide sequence ID" value="XM_064818012.1"/>
</dbReference>
<protein>
    <submittedName>
        <fullName evidence="2">Uncharacterized protein</fullName>
    </submittedName>
</protein>
<dbReference type="Proteomes" id="UP001302812">
    <property type="component" value="Unassembled WGS sequence"/>
</dbReference>
<feature type="compositionally biased region" description="Low complexity" evidence="1">
    <location>
        <begin position="69"/>
        <end position="85"/>
    </location>
</feature>
<evidence type="ECO:0000313" key="3">
    <source>
        <dbReference type="Proteomes" id="UP001302812"/>
    </source>
</evidence>
<reference evidence="2" key="2">
    <citation type="submission" date="2023-05" db="EMBL/GenBank/DDBJ databases">
        <authorList>
            <consortium name="Lawrence Berkeley National Laboratory"/>
            <person name="Steindorff A."/>
            <person name="Hensen N."/>
            <person name="Bonometti L."/>
            <person name="Westerberg I."/>
            <person name="Brannstrom I.O."/>
            <person name="Guillou S."/>
            <person name="Cros-Aarteil S."/>
            <person name="Calhoun S."/>
            <person name="Haridas S."/>
            <person name="Kuo A."/>
            <person name="Mondo S."/>
            <person name="Pangilinan J."/>
            <person name="Riley R."/>
            <person name="Labutti K."/>
            <person name="Andreopoulos B."/>
            <person name="Lipzen A."/>
            <person name="Chen C."/>
            <person name="Yanf M."/>
            <person name="Daum C."/>
            <person name="Ng V."/>
            <person name="Clum A."/>
            <person name="Ohm R."/>
            <person name="Martin F."/>
            <person name="Silar P."/>
            <person name="Natvig D."/>
            <person name="Lalanne C."/>
            <person name="Gautier V."/>
            <person name="Ament-Velasquez S.L."/>
            <person name="Kruys A."/>
            <person name="Hutchinson M.I."/>
            <person name="Powell A.J."/>
            <person name="Barry K."/>
            <person name="Miller A.N."/>
            <person name="Grigoriev I.V."/>
            <person name="Debuchy R."/>
            <person name="Gladieux P."/>
            <person name="Thoren M.H."/>
            <person name="Johannesson H."/>
        </authorList>
    </citation>
    <scope>NUCLEOTIDE SEQUENCE</scope>
    <source>
        <strain evidence="2">CBS 508.74</strain>
    </source>
</reference>
<keyword evidence="3" id="KW-1185">Reference proteome</keyword>
<feature type="compositionally biased region" description="Acidic residues" evidence="1">
    <location>
        <begin position="210"/>
        <end position="221"/>
    </location>
</feature>